<keyword evidence="2" id="KW-0813">Transport</keyword>
<evidence type="ECO:0000256" key="3">
    <source>
        <dbReference type="ARBA" id="ARBA00022692"/>
    </source>
</evidence>
<dbReference type="FunFam" id="3.40.50.300:FF:001471">
    <property type="entry name" value="P-loop containing nucleoside triphosphate hydrolase protein"/>
    <property type="match status" value="1"/>
</dbReference>
<dbReference type="SUPFAM" id="SSF90123">
    <property type="entry name" value="ABC transporter transmembrane region"/>
    <property type="match status" value="2"/>
</dbReference>
<evidence type="ECO:0000313" key="13">
    <source>
        <dbReference type="Proteomes" id="UP000016934"/>
    </source>
</evidence>
<dbReference type="GO" id="GO:0005524">
    <property type="term" value="F:ATP binding"/>
    <property type="evidence" value="ECO:0007669"/>
    <property type="project" value="UniProtKB-KW"/>
</dbReference>
<dbReference type="Proteomes" id="UP000016934">
    <property type="component" value="Unassembled WGS sequence"/>
</dbReference>
<feature type="domain" description="ABC transporter" evidence="10">
    <location>
        <begin position="1040"/>
        <end position="1291"/>
    </location>
</feature>
<accession>M2STQ1</accession>
<feature type="domain" description="ABC transmembrane type-1" evidence="11">
    <location>
        <begin position="721"/>
        <end position="1005"/>
    </location>
</feature>
<dbReference type="InterPro" id="IPR003439">
    <property type="entry name" value="ABC_transporter-like_ATP-bd"/>
</dbReference>
<dbReference type="GO" id="GO:0090374">
    <property type="term" value="P:oligopeptide export from mitochondrion"/>
    <property type="evidence" value="ECO:0007669"/>
    <property type="project" value="TreeGrafter"/>
</dbReference>
<keyword evidence="4" id="KW-0547">Nucleotide-binding</keyword>
<sequence>MATAAPSHGADSHKITNAQASEEQKYISEVGWKVLFGFTTTRHVPVVICGLLSTTIAALTMPAFAVLYGLVFGQYTMYGAGSTDSYTLMSNMTRYCIILPGICTVNWIANSLQCFCFLTFSELQARSARNRIFDALIKKDMAWFDTRETGTAAFLSTVQAHIRGLKLSVSSPLGEFCQAVVQTLAALGVAFYFSWKLALVVMSSVPFLYLFLTLVANRQLLRTREQSEMLQSTLKYMTAAISNIEAVKSLNGERYELHIFARTAGLAARLYRRVANFRSIQIGIMQFFTISIFAQGFWYGKYLVGNGDDEASDILTTFWSVLMATSSLASVMPQLVVLTKGREAGTNLATLMEHTATADQQVESRGHIKPARCLGSIEFRKVDFSYPSRKEAVTIRDISLFIPAGKTTFVIGKSGSGKSTLGQLLMRFYHPSSGQILFDGVPIEQLDVHWLRKNIALVEQHGVLFNDTIHGNIALGKTGETLHMQDILDAVRFAKLDLVVKGLSDGLNTKLGLRGDSMSGGQRQRLALARAKIRNSPVLILDESTSGLDYATRVGIYEATREWRKGKTTIIFTHDISQIWSDDFLYLLGDGRVVQEGYRKELEDQGGVFRTFIESHEEEERHRFSDTDHNGCTEDDTKTNRSLRCGTQTTQHSFTGCRNPQVSTRYKSFPDTRSLSTKEIDLGSGDNASDKPPTSTESLSLEEILASVWPAITWRSRILMFGALMCTIIHSVCTPVFAWVFARLLGTFQESASQSHNKARNYALAIFGIATADGLSKYFMFFLSDAVAQAWSLSLKREALRRILLQPREFFDKEENSTTRLTETLDHFAEEARNLPGRFTCIFFAMILMVAISISWSMAISWKLALVALAMGPILFTIIKCNNMISNHWEKLSSESEDKVGETLQETFVNIRTVRCLGLETHFRKKYRHATTEAVKLGMKCAFYSGSIFGLAFTGVIFVAILLYWYGALLMSRNEYTSSKVMECFLILMLSVNYISSLAQYITQINISRDASTRLLRLARLPTDSHEAAGKLPIQFITDISFKNVNFTYPSRKDTRILHNLTFSIPPGSCTAIVGSSGSGKSTVASLLLKLYQPDIDTTNPTNGLWLFSQNISTISTSSLRSRIALVPQFPTLFLGTIAQNITYGLSPSAPETSPASIRAAAHAAGLANFIDSLANGYNTLVGAGGTMLSGGQTQRLAIARALVRNPDVLILDEATSALDVSSMNVIRETVMRLVGRKQRKRMTVVVITHAREMMAVADHVVVMEQGRVVEQGSFHELKRKRGSALGRVLRGEVV</sequence>
<dbReference type="FunFam" id="3.40.50.300:FF:000604">
    <property type="entry name" value="ABC transporter B family member 28"/>
    <property type="match status" value="1"/>
</dbReference>
<feature type="domain" description="ABC transporter" evidence="10">
    <location>
        <begin position="377"/>
        <end position="615"/>
    </location>
</feature>
<dbReference type="KEGG" id="bsc:COCSADRAFT_170135"/>
<dbReference type="InterPro" id="IPR011527">
    <property type="entry name" value="ABC1_TM_dom"/>
</dbReference>
<dbReference type="GeneID" id="19132672"/>
<dbReference type="SUPFAM" id="SSF52540">
    <property type="entry name" value="P-loop containing nucleoside triphosphate hydrolases"/>
    <property type="match status" value="2"/>
</dbReference>
<dbReference type="Pfam" id="PF00664">
    <property type="entry name" value="ABC_membrane"/>
    <property type="match status" value="2"/>
</dbReference>
<dbReference type="InterPro" id="IPR027417">
    <property type="entry name" value="P-loop_NTPase"/>
</dbReference>
<feature type="transmembrane region" description="Helical" evidence="9">
    <location>
        <begin position="762"/>
        <end position="783"/>
    </location>
</feature>
<evidence type="ECO:0000256" key="9">
    <source>
        <dbReference type="SAM" id="Phobius"/>
    </source>
</evidence>
<dbReference type="EMBL" id="KB445641">
    <property type="protein sequence ID" value="EMD65660.1"/>
    <property type="molecule type" value="Genomic_DNA"/>
</dbReference>
<evidence type="ECO:0000256" key="8">
    <source>
        <dbReference type="SAM" id="MobiDB-lite"/>
    </source>
</evidence>
<dbReference type="GO" id="GO:0016887">
    <property type="term" value="F:ATP hydrolysis activity"/>
    <property type="evidence" value="ECO:0007669"/>
    <property type="project" value="InterPro"/>
</dbReference>
<dbReference type="GO" id="GO:0015421">
    <property type="term" value="F:ABC-type oligopeptide transporter activity"/>
    <property type="evidence" value="ECO:0007669"/>
    <property type="project" value="TreeGrafter"/>
</dbReference>
<dbReference type="PANTHER" id="PTHR43394:SF15">
    <property type="entry name" value="ALPHA-FACTOR-TRANSPORTING ATPASE"/>
    <property type="match status" value="1"/>
</dbReference>
<reference evidence="13" key="2">
    <citation type="journal article" date="2013" name="PLoS Genet.">
        <title>Comparative genome structure, secondary metabolite, and effector coding capacity across Cochliobolus pathogens.</title>
        <authorList>
            <person name="Condon B.J."/>
            <person name="Leng Y."/>
            <person name="Wu D."/>
            <person name="Bushley K.E."/>
            <person name="Ohm R.A."/>
            <person name="Otillar R."/>
            <person name="Martin J."/>
            <person name="Schackwitz W."/>
            <person name="Grimwood J."/>
            <person name="MohdZainudin N."/>
            <person name="Xue C."/>
            <person name="Wang R."/>
            <person name="Manning V.A."/>
            <person name="Dhillon B."/>
            <person name="Tu Z.J."/>
            <person name="Steffenson B.J."/>
            <person name="Salamov A."/>
            <person name="Sun H."/>
            <person name="Lowry S."/>
            <person name="LaButti K."/>
            <person name="Han J."/>
            <person name="Copeland A."/>
            <person name="Lindquist E."/>
            <person name="Barry K."/>
            <person name="Schmutz J."/>
            <person name="Baker S.E."/>
            <person name="Ciuffetti L.M."/>
            <person name="Grigoriev I.V."/>
            <person name="Zhong S."/>
            <person name="Turgeon B.G."/>
        </authorList>
    </citation>
    <scope>NUCLEOTIDE SEQUENCE [LARGE SCALE GENOMIC DNA]</scope>
    <source>
        <strain evidence="13">ND90Pr / ATCC 201652</strain>
    </source>
</reference>
<dbReference type="PANTHER" id="PTHR43394">
    <property type="entry name" value="ATP-DEPENDENT PERMEASE MDL1, MITOCHONDRIAL"/>
    <property type="match status" value="1"/>
</dbReference>
<keyword evidence="5" id="KW-0067">ATP-binding</keyword>
<organism evidence="12 13">
    <name type="scientific">Cochliobolus sativus (strain ND90Pr / ATCC 201652)</name>
    <name type="common">Common root rot and spot blotch fungus</name>
    <name type="synonym">Bipolaris sorokiniana</name>
    <dbReference type="NCBI Taxonomy" id="665912"/>
    <lineage>
        <taxon>Eukaryota</taxon>
        <taxon>Fungi</taxon>
        <taxon>Dikarya</taxon>
        <taxon>Ascomycota</taxon>
        <taxon>Pezizomycotina</taxon>
        <taxon>Dothideomycetes</taxon>
        <taxon>Pleosporomycetidae</taxon>
        <taxon>Pleosporales</taxon>
        <taxon>Pleosporineae</taxon>
        <taxon>Pleosporaceae</taxon>
        <taxon>Bipolaris</taxon>
    </lineage>
</organism>
<feature type="region of interest" description="Disordered" evidence="8">
    <location>
        <begin position="620"/>
        <end position="639"/>
    </location>
</feature>
<feature type="transmembrane region" description="Helical" evidence="9">
    <location>
        <begin position="985"/>
        <end position="1007"/>
    </location>
</feature>
<dbReference type="PROSITE" id="PS50893">
    <property type="entry name" value="ABC_TRANSPORTER_2"/>
    <property type="match status" value="2"/>
</dbReference>
<proteinExistence type="predicted"/>
<keyword evidence="7 9" id="KW-0472">Membrane</keyword>
<dbReference type="CDD" id="cd18578">
    <property type="entry name" value="ABC_6TM_Pgp_ABCB1_D2_like"/>
    <property type="match status" value="1"/>
</dbReference>
<feature type="region of interest" description="Disordered" evidence="8">
    <location>
        <begin position="677"/>
        <end position="696"/>
    </location>
</feature>
<comment type="subcellular location">
    <subcellularLocation>
        <location evidence="1">Membrane</location>
        <topology evidence="1">Multi-pass membrane protein</topology>
    </subcellularLocation>
</comment>
<keyword evidence="3 9" id="KW-0812">Transmembrane</keyword>
<dbReference type="Gene3D" id="1.20.1560.10">
    <property type="entry name" value="ABC transporter type 1, transmembrane domain"/>
    <property type="match status" value="1"/>
</dbReference>
<dbReference type="PROSITE" id="PS50929">
    <property type="entry name" value="ABC_TM1F"/>
    <property type="match status" value="2"/>
</dbReference>
<dbReference type="CDD" id="cd18577">
    <property type="entry name" value="ABC_6TM_Pgp_ABCB1_D1_like"/>
    <property type="match status" value="1"/>
</dbReference>
<evidence type="ECO:0000256" key="2">
    <source>
        <dbReference type="ARBA" id="ARBA00022448"/>
    </source>
</evidence>
<evidence type="ECO:0000256" key="4">
    <source>
        <dbReference type="ARBA" id="ARBA00022741"/>
    </source>
</evidence>
<feature type="transmembrane region" description="Helical" evidence="9">
    <location>
        <begin position="46"/>
        <end position="72"/>
    </location>
</feature>
<keyword evidence="6 9" id="KW-1133">Transmembrane helix</keyword>
<evidence type="ECO:0000256" key="7">
    <source>
        <dbReference type="ARBA" id="ARBA00023136"/>
    </source>
</evidence>
<dbReference type="InterPro" id="IPR036640">
    <property type="entry name" value="ABC1_TM_sf"/>
</dbReference>
<feature type="transmembrane region" description="Helical" evidence="9">
    <location>
        <begin position="279"/>
        <end position="298"/>
    </location>
</feature>
<keyword evidence="13" id="KW-1185">Reference proteome</keyword>
<feature type="transmembrane region" description="Helical" evidence="9">
    <location>
        <begin position="199"/>
        <end position="216"/>
    </location>
</feature>
<evidence type="ECO:0000256" key="5">
    <source>
        <dbReference type="ARBA" id="ARBA00022840"/>
    </source>
</evidence>
<feature type="domain" description="ABC transmembrane type-1" evidence="11">
    <location>
        <begin position="50"/>
        <end position="340"/>
    </location>
</feature>
<dbReference type="SMART" id="SM00382">
    <property type="entry name" value="AAA"/>
    <property type="match status" value="2"/>
</dbReference>
<name>M2STQ1_COCSN</name>
<dbReference type="GO" id="GO:0005743">
    <property type="term" value="C:mitochondrial inner membrane"/>
    <property type="evidence" value="ECO:0007669"/>
    <property type="project" value="TreeGrafter"/>
</dbReference>
<evidence type="ECO:0000256" key="1">
    <source>
        <dbReference type="ARBA" id="ARBA00004141"/>
    </source>
</evidence>
<evidence type="ECO:0000256" key="6">
    <source>
        <dbReference type="ARBA" id="ARBA00022989"/>
    </source>
</evidence>
<dbReference type="Pfam" id="PF00005">
    <property type="entry name" value="ABC_tran"/>
    <property type="match status" value="2"/>
</dbReference>
<dbReference type="OMA" id="TFWACLT"/>
<evidence type="ECO:0000313" key="12">
    <source>
        <dbReference type="EMBL" id="EMD65660.1"/>
    </source>
</evidence>
<dbReference type="eggNOG" id="KOG0055">
    <property type="taxonomic scope" value="Eukaryota"/>
</dbReference>
<dbReference type="HOGENOM" id="CLU_000604_17_2_1"/>
<dbReference type="InterPro" id="IPR003593">
    <property type="entry name" value="AAA+_ATPase"/>
</dbReference>
<evidence type="ECO:0000259" key="10">
    <source>
        <dbReference type="PROSITE" id="PS50893"/>
    </source>
</evidence>
<dbReference type="Gene3D" id="3.40.50.300">
    <property type="entry name" value="P-loop containing nucleotide triphosphate hydrolases"/>
    <property type="match status" value="2"/>
</dbReference>
<feature type="transmembrane region" description="Helical" evidence="9">
    <location>
        <begin position="941"/>
        <end position="965"/>
    </location>
</feature>
<feature type="transmembrane region" description="Helical" evidence="9">
    <location>
        <begin position="718"/>
        <end position="742"/>
    </location>
</feature>
<protein>
    <submittedName>
        <fullName evidence="12">Uncharacterized protein</fullName>
    </submittedName>
</protein>
<dbReference type="InterPro" id="IPR039421">
    <property type="entry name" value="Type_1_exporter"/>
</dbReference>
<reference evidence="12 13" key="1">
    <citation type="journal article" date="2012" name="PLoS Pathog.">
        <title>Diverse lifestyles and strategies of plant pathogenesis encoded in the genomes of eighteen Dothideomycetes fungi.</title>
        <authorList>
            <person name="Ohm R.A."/>
            <person name="Feau N."/>
            <person name="Henrissat B."/>
            <person name="Schoch C.L."/>
            <person name="Horwitz B.A."/>
            <person name="Barry K.W."/>
            <person name="Condon B.J."/>
            <person name="Copeland A.C."/>
            <person name="Dhillon B."/>
            <person name="Glaser F."/>
            <person name="Hesse C.N."/>
            <person name="Kosti I."/>
            <person name="LaButti K."/>
            <person name="Lindquist E.A."/>
            <person name="Lucas S."/>
            <person name="Salamov A.A."/>
            <person name="Bradshaw R.E."/>
            <person name="Ciuffetti L."/>
            <person name="Hamelin R.C."/>
            <person name="Kema G.H.J."/>
            <person name="Lawrence C."/>
            <person name="Scott J.A."/>
            <person name="Spatafora J.W."/>
            <person name="Turgeon B.G."/>
            <person name="de Wit P.J.G.M."/>
            <person name="Zhong S."/>
            <person name="Goodwin S.B."/>
            <person name="Grigoriev I.V."/>
        </authorList>
    </citation>
    <scope>NUCLEOTIDE SEQUENCE [LARGE SCALE GENOMIC DNA]</scope>
    <source>
        <strain evidence="13">ND90Pr / ATCC 201652</strain>
    </source>
</reference>
<gene>
    <name evidence="12" type="ORF">COCSADRAFT_170135</name>
</gene>
<dbReference type="RefSeq" id="XP_007698741.1">
    <property type="nucleotide sequence ID" value="XM_007700551.1"/>
</dbReference>
<feature type="transmembrane region" description="Helical" evidence="9">
    <location>
        <begin position="835"/>
        <end position="854"/>
    </location>
</feature>
<dbReference type="OrthoDB" id="6500128at2759"/>
<evidence type="ECO:0000259" key="11">
    <source>
        <dbReference type="PROSITE" id="PS50929"/>
    </source>
</evidence>
<feature type="transmembrane region" description="Helical" evidence="9">
    <location>
        <begin position="860"/>
        <end position="879"/>
    </location>
</feature>